<reference evidence="1" key="1">
    <citation type="submission" date="2014-09" db="EMBL/GenBank/DDBJ databases">
        <authorList>
            <person name="Magalhaes I.L.F."/>
            <person name="Oliveira U."/>
            <person name="Santos F.R."/>
            <person name="Vidigal T.H.D.A."/>
            <person name="Brescovit A.D."/>
            <person name="Santos A.J."/>
        </authorList>
    </citation>
    <scope>NUCLEOTIDE SEQUENCE</scope>
    <source>
        <tissue evidence="1">Shoot tissue taken approximately 20 cm above the soil surface</tissue>
    </source>
</reference>
<accession>A0A0A9DXS7</accession>
<reference evidence="1" key="2">
    <citation type="journal article" date="2015" name="Data Brief">
        <title>Shoot transcriptome of the giant reed, Arundo donax.</title>
        <authorList>
            <person name="Barrero R.A."/>
            <person name="Guerrero F.D."/>
            <person name="Moolhuijzen P."/>
            <person name="Goolsby J.A."/>
            <person name="Tidwell J."/>
            <person name="Bellgard S.E."/>
            <person name="Bellgard M.I."/>
        </authorList>
    </citation>
    <scope>NUCLEOTIDE SEQUENCE</scope>
    <source>
        <tissue evidence="1">Shoot tissue taken approximately 20 cm above the soil surface</tissue>
    </source>
</reference>
<evidence type="ECO:0000313" key="1">
    <source>
        <dbReference type="EMBL" id="JAD90485.1"/>
    </source>
</evidence>
<sequence length="46" mass="5515">MILLSRPSHLSQVHMQQNPLKFLYLGLWHPKEQALQFLHLLLCFFP</sequence>
<proteinExistence type="predicted"/>
<protein>
    <submittedName>
        <fullName evidence="1">Uncharacterized protein</fullName>
    </submittedName>
</protein>
<organism evidence="1">
    <name type="scientific">Arundo donax</name>
    <name type="common">Giant reed</name>
    <name type="synonym">Donax arundinaceus</name>
    <dbReference type="NCBI Taxonomy" id="35708"/>
    <lineage>
        <taxon>Eukaryota</taxon>
        <taxon>Viridiplantae</taxon>
        <taxon>Streptophyta</taxon>
        <taxon>Embryophyta</taxon>
        <taxon>Tracheophyta</taxon>
        <taxon>Spermatophyta</taxon>
        <taxon>Magnoliopsida</taxon>
        <taxon>Liliopsida</taxon>
        <taxon>Poales</taxon>
        <taxon>Poaceae</taxon>
        <taxon>PACMAD clade</taxon>
        <taxon>Arundinoideae</taxon>
        <taxon>Arundineae</taxon>
        <taxon>Arundo</taxon>
    </lineage>
</organism>
<dbReference type="EMBL" id="GBRH01207410">
    <property type="protein sequence ID" value="JAD90485.1"/>
    <property type="molecule type" value="Transcribed_RNA"/>
</dbReference>
<name>A0A0A9DXS7_ARUDO</name>
<dbReference type="AlphaFoldDB" id="A0A0A9DXS7"/>